<comment type="caution">
    <text evidence="2">The sequence shown here is derived from an EMBL/GenBank/DDBJ whole genome shotgun (WGS) entry which is preliminary data.</text>
</comment>
<dbReference type="AlphaFoldDB" id="A0A085VWK4"/>
<evidence type="ECO:0000313" key="2">
    <source>
        <dbReference type="EMBL" id="KFE59817.1"/>
    </source>
</evidence>
<proteinExistence type="predicted"/>
<organism evidence="2 3">
    <name type="scientific">Hyalangium minutum</name>
    <dbReference type="NCBI Taxonomy" id="394096"/>
    <lineage>
        <taxon>Bacteria</taxon>
        <taxon>Pseudomonadati</taxon>
        <taxon>Myxococcota</taxon>
        <taxon>Myxococcia</taxon>
        <taxon>Myxococcales</taxon>
        <taxon>Cystobacterineae</taxon>
        <taxon>Archangiaceae</taxon>
        <taxon>Hyalangium</taxon>
    </lineage>
</organism>
<protein>
    <submittedName>
        <fullName evidence="2">Uncharacterized protein</fullName>
    </submittedName>
</protein>
<gene>
    <name evidence="2" type="ORF">DB31_6090</name>
</gene>
<dbReference type="Proteomes" id="UP000028725">
    <property type="component" value="Unassembled WGS sequence"/>
</dbReference>
<feature type="region of interest" description="Disordered" evidence="1">
    <location>
        <begin position="18"/>
        <end position="38"/>
    </location>
</feature>
<evidence type="ECO:0000313" key="3">
    <source>
        <dbReference type="Proteomes" id="UP000028725"/>
    </source>
</evidence>
<evidence type="ECO:0000256" key="1">
    <source>
        <dbReference type="SAM" id="MobiDB-lite"/>
    </source>
</evidence>
<keyword evidence="3" id="KW-1185">Reference proteome</keyword>
<accession>A0A085VWK4</accession>
<name>A0A085VWK4_9BACT</name>
<dbReference type="EMBL" id="JMCB01000032">
    <property type="protein sequence ID" value="KFE59817.1"/>
    <property type="molecule type" value="Genomic_DNA"/>
</dbReference>
<reference evidence="2 3" key="1">
    <citation type="submission" date="2014-04" db="EMBL/GenBank/DDBJ databases">
        <title>Genome assembly of Hyalangium minutum DSM 14724.</title>
        <authorList>
            <person name="Sharma G."/>
            <person name="Subramanian S."/>
        </authorList>
    </citation>
    <scope>NUCLEOTIDE SEQUENCE [LARGE SCALE GENOMIC DNA]</scope>
    <source>
        <strain evidence="2 3">DSM 14724</strain>
    </source>
</reference>
<sequence>MAELKTKKTVANVEDFLAGITPEKKRQDASPHPGFLKA</sequence>
<dbReference type="STRING" id="394096.DB31_6090"/>